<dbReference type="InterPro" id="IPR025295">
    <property type="entry name" value="eCIS_core_dom"/>
</dbReference>
<proteinExistence type="predicted"/>
<sequence length="476" mass="52434">MASTASKKESLSGNNAQRRSPFFQAKLTVNAPNDKYEQEADTIADRVLATEGKSVHELGGVGGLFISQIQRKCAECEEEEKVQMKRFSKGGEADGEVESAIRSESGGGEALGKDTRSWMESRFGKGFGNVRIQDNHQSHQINRKLNARAFTHQNHIFFNSGQYNPESSSGKQLLAHELTHVVQQTGGGGFAEQLDEEVGIGGNMIQRDLMVEPPNPTAEARELTEAEIQTAIRYNETRFHDPYNIMNVRDVIGIEQYPAVIDQEFVEAVVRWQAMFDLEQDGKMGADTTQTILAELNAAGATHEAETLAVDNTVTTVDVVPRTYNTCAPGLPFEFNWQVGFRTTMRNGFIVQRIDNTFNATMCDGSAYTGWQPIRRYWEAWSVDGNGNVRPILGGVNDMFTRPLRAGSRGNWVMRGTLYTTKTLPPSFVASSVADAGILRATLTNPGDDFLGYVANTRRVGGTWDCCAATPTHTPS</sequence>
<evidence type="ECO:0000313" key="4">
    <source>
        <dbReference type="Proteomes" id="UP001201449"/>
    </source>
</evidence>
<protein>
    <submittedName>
        <fullName evidence="3">DUF4157 domain-containing protein</fullName>
    </submittedName>
</protein>
<evidence type="ECO:0000313" key="3">
    <source>
        <dbReference type="EMBL" id="MCF1750389.1"/>
    </source>
</evidence>
<name>A0ABS9BRH3_9BACT</name>
<feature type="region of interest" description="Disordered" evidence="1">
    <location>
        <begin position="1"/>
        <end position="24"/>
    </location>
</feature>
<feature type="compositionally biased region" description="Basic and acidic residues" evidence="1">
    <location>
        <begin position="1"/>
        <end position="10"/>
    </location>
</feature>
<evidence type="ECO:0000256" key="1">
    <source>
        <dbReference type="SAM" id="MobiDB-lite"/>
    </source>
</evidence>
<organism evidence="3 4">
    <name type="scientific">Mariniradius sediminis</name>
    <dbReference type="NCBI Taxonomy" id="2909237"/>
    <lineage>
        <taxon>Bacteria</taxon>
        <taxon>Pseudomonadati</taxon>
        <taxon>Bacteroidota</taxon>
        <taxon>Cytophagia</taxon>
        <taxon>Cytophagales</taxon>
        <taxon>Cyclobacteriaceae</taxon>
        <taxon>Mariniradius</taxon>
    </lineage>
</organism>
<reference evidence="3 4" key="1">
    <citation type="submission" date="2022-01" db="EMBL/GenBank/DDBJ databases">
        <title>Mariniradius saccharolyticus sp. nov., isolated from sediment of a river.</title>
        <authorList>
            <person name="Liu H."/>
        </authorList>
    </citation>
    <scope>NUCLEOTIDE SEQUENCE [LARGE SCALE GENOMIC DNA]</scope>
    <source>
        <strain evidence="3 4">RY-2</strain>
    </source>
</reference>
<dbReference type="Proteomes" id="UP001201449">
    <property type="component" value="Unassembled WGS sequence"/>
</dbReference>
<gene>
    <name evidence="3" type="ORF">L0U89_04840</name>
</gene>
<dbReference type="RefSeq" id="WP_234860494.1">
    <property type="nucleotide sequence ID" value="NZ_JAKEVZ010000003.1"/>
</dbReference>
<feature type="domain" description="eCIS core" evidence="2">
    <location>
        <begin position="111"/>
        <end position="187"/>
    </location>
</feature>
<comment type="caution">
    <text evidence="3">The sequence shown here is derived from an EMBL/GenBank/DDBJ whole genome shotgun (WGS) entry which is preliminary data.</text>
</comment>
<accession>A0ABS9BRH3</accession>
<feature type="region of interest" description="Disordered" evidence="1">
    <location>
        <begin position="88"/>
        <end position="113"/>
    </location>
</feature>
<dbReference type="EMBL" id="JAKEVZ010000003">
    <property type="protein sequence ID" value="MCF1750389.1"/>
    <property type="molecule type" value="Genomic_DNA"/>
</dbReference>
<evidence type="ECO:0000259" key="2">
    <source>
        <dbReference type="Pfam" id="PF13699"/>
    </source>
</evidence>
<keyword evidence="4" id="KW-1185">Reference proteome</keyword>
<dbReference type="Pfam" id="PF13699">
    <property type="entry name" value="eCIS_core"/>
    <property type="match status" value="1"/>
</dbReference>